<reference evidence="1 2" key="2">
    <citation type="journal article" date="2021" name="Curr. Genet.">
        <title>Genetic response to nitrogen starvation in the aggressive Eucalyptus foliar pathogen Teratosphaeria destructans.</title>
        <authorList>
            <person name="Havenga M."/>
            <person name="Wingfield B.D."/>
            <person name="Wingfield M.J."/>
            <person name="Dreyer L.L."/>
            <person name="Roets F."/>
            <person name="Aylward J."/>
        </authorList>
    </citation>
    <scope>NUCLEOTIDE SEQUENCE [LARGE SCALE GENOMIC DNA]</scope>
    <source>
        <strain evidence="1">CMW44962</strain>
    </source>
</reference>
<evidence type="ECO:0000313" key="2">
    <source>
        <dbReference type="Proteomes" id="UP001138500"/>
    </source>
</evidence>
<reference evidence="1 2" key="1">
    <citation type="journal article" date="2018" name="IMA Fungus">
        <title>IMA Genome-F 10: Nine draft genome sequences of Claviceps purpurea s.lat., including C. arundinis, C. humidiphila, and C. cf. spartinae, pseudomolecules for the pitch canker pathogen Fusarium circinatum, draft genome of Davidsoniella eucalypti, Grosmannia galeiformis, Quambalaria eucalypti, and Teratosphaeria destructans.</title>
        <authorList>
            <person name="Wingfield B.D."/>
            <person name="Liu M."/>
            <person name="Nguyen H.D."/>
            <person name="Lane F.A."/>
            <person name="Morgan S.W."/>
            <person name="De Vos L."/>
            <person name="Wilken P.M."/>
            <person name="Duong T.A."/>
            <person name="Aylward J."/>
            <person name="Coetzee M.P."/>
            <person name="Dadej K."/>
            <person name="De Beer Z.W."/>
            <person name="Findlay W."/>
            <person name="Havenga M."/>
            <person name="Kolarik M."/>
            <person name="Menzies J.G."/>
            <person name="Naidoo K."/>
            <person name="Pochopski O."/>
            <person name="Shoukouhi P."/>
            <person name="Santana Q.C."/>
            <person name="Seifert K.A."/>
            <person name="Soal N."/>
            <person name="Steenkamp E.T."/>
            <person name="Tatham C.T."/>
            <person name="van der Nest M.A."/>
            <person name="Wingfield M.J."/>
        </authorList>
    </citation>
    <scope>NUCLEOTIDE SEQUENCE [LARGE SCALE GENOMIC DNA]</scope>
    <source>
        <strain evidence="1">CMW44962</strain>
    </source>
</reference>
<proteinExistence type="predicted"/>
<name>A0A9W7W6I4_9PEZI</name>
<protein>
    <submittedName>
        <fullName evidence="1">Uncharacterized protein</fullName>
    </submittedName>
</protein>
<feature type="non-terminal residue" evidence="1">
    <location>
        <position position="1"/>
    </location>
</feature>
<dbReference type="EMBL" id="RIBY02000311">
    <property type="protein sequence ID" value="KAH9844535.1"/>
    <property type="molecule type" value="Genomic_DNA"/>
</dbReference>
<dbReference type="AlphaFoldDB" id="A0A9W7W6I4"/>
<organism evidence="1 2">
    <name type="scientific">Teratosphaeria destructans</name>
    <dbReference type="NCBI Taxonomy" id="418781"/>
    <lineage>
        <taxon>Eukaryota</taxon>
        <taxon>Fungi</taxon>
        <taxon>Dikarya</taxon>
        <taxon>Ascomycota</taxon>
        <taxon>Pezizomycotina</taxon>
        <taxon>Dothideomycetes</taxon>
        <taxon>Dothideomycetidae</taxon>
        <taxon>Mycosphaerellales</taxon>
        <taxon>Teratosphaeriaceae</taxon>
        <taxon>Teratosphaeria</taxon>
    </lineage>
</organism>
<dbReference type="Proteomes" id="UP001138500">
    <property type="component" value="Unassembled WGS sequence"/>
</dbReference>
<sequence length="203" mass="22927">RSNLLFTVEDNEDETGFYGPNNVLLADEVYKIRHSRISGFTKIWLDTLEAINYRMPTDRGAIAFYICANAAKYAAYAYILADVVILRGQKLIIWYVIDIDDTDVKLIRGNIIEGQLIKLDVNRLSSRSNKQYLADLIRTDYANAIIQPTKVIFNYALGGRDARRSAYKLNDIADKANKPGDRIRGAKEVEGAVEVKKLEAATF</sequence>
<evidence type="ECO:0000313" key="1">
    <source>
        <dbReference type="EMBL" id="KAH9844535.1"/>
    </source>
</evidence>
<gene>
    <name evidence="1" type="ORF">Tdes44962_MAKER10519</name>
</gene>
<accession>A0A9W7W6I4</accession>
<keyword evidence="2" id="KW-1185">Reference proteome</keyword>
<comment type="caution">
    <text evidence="1">The sequence shown here is derived from an EMBL/GenBank/DDBJ whole genome shotgun (WGS) entry which is preliminary data.</text>
</comment>